<name>A0ABW3SC63_9BACL</name>
<evidence type="ECO:0000313" key="4">
    <source>
        <dbReference type="Proteomes" id="UP001597211"/>
    </source>
</evidence>
<reference evidence="4" key="1">
    <citation type="journal article" date="2019" name="Int. J. Syst. Evol. Microbiol.">
        <title>The Global Catalogue of Microorganisms (GCM) 10K type strain sequencing project: providing services to taxonomists for standard genome sequencing and annotation.</title>
        <authorList>
            <consortium name="The Broad Institute Genomics Platform"/>
            <consortium name="The Broad Institute Genome Sequencing Center for Infectious Disease"/>
            <person name="Wu L."/>
            <person name="Ma J."/>
        </authorList>
    </citation>
    <scope>NUCLEOTIDE SEQUENCE [LARGE SCALE GENOMIC DNA]</scope>
    <source>
        <strain evidence="4">CCUG 48216</strain>
    </source>
</reference>
<protein>
    <submittedName>
        <fullName evidence="3">Protease complex subunit PrcB family protein</fullName>
    </submittedName>
</protein>
<gene>
    <name evidence="3" type="ORF">ACFQ2Z_12235</name>
</gene>
<comment type="caution">
    <text evidence="3">The sequence shown here is derived from an EMBL/GenBank/DDBJ whole genome shotgun (WGS) entry which is preliminary data.</text>
</comment>
<keyword evidence="3" id="KW-0645">Protease</keyword>
<evidence type="ECO:0000256" key="1">
    <source>
        <dbReference type="SAM" id="SignalP"/>
    </source>
</evidence>
<dbReference type="GO" id="GO:0006508">
    <property type="term" value="P:proteolysis"/>
    <property type="evidence" value="ECO:0007669"/>
    <property type="project" value="UniProtKB-KW"/>
</dbReference>
<proteinExistence type="predicted"/>
<dbReference type="Proteomes" id="UP001597211">
    <property type="component" value="Unassembled WGS sequence"/>
</dbReference>
<dbReference type="EMBL" id="JBHTKZ010000021">
    <property type="protein sequence ID" value="MFD1182133.1"/>
    <property type="molecule type" value="Genomic_DNA"/>
</dbReference>
<feature type="chain" id="PRO_5047383518" evidence="1">
    <location>
        <begin position="32"/>
        <end position="297"/>
    </location>
</feature>
<dbReference type="Pfam" id="PF00395">
    <property type="entry name" value="SLH"/>
    <property type="match status" value="1"/>
</dbReference>
<dbReference type="InterPro" id="IPR025748">
    <property type="entry name" value="PrcB_C_dom"/>
</dbReference>
<feature type="domain" description="SLH" evidence="2">
    <location>
        <begin position="26"/>
        <end position="89"/>
    </location>
</feature>
<keyword evidence="1" id="KW-0732">Signal</keyword>
<dbReference type="RefSeq" id="WP_240269276.1">
    <property type="nucleotide sequence ID" value="NZ_JAKSXN010000023.1"/>
</dbReference>
<feature type="domain" description="SLH" evidence="2">
    <location>
        <begin position="147"/>
        <end position="210"/>
    </location>
</feature>
<accession>A0ABW3SC63</accession>
<dbReference type="GO" id="GO:0008233">
    <property type="term" value="F:peptidase activity"/>
    <property type="evidence" value="ECO:0007669"/>
    <property type="project" value="UniProtKB-KW"/>
</dbReference>
<keyword evidence="3" id="KW-0378">Hydrolase</keyword>
<evidence type="ECO:0000313" key="3">
    <source>
        <dbReference type="EMBL" id="MFD1182133.1"/>
    </source>
</evidence>
<feature type="signal peptide" evidence="1">
    <location>
        <begin position="1"/>
        <end position="31"/>
    </location>
</feature>
<sequence length="297" mass="32722">MKMKTTTGRKTKLAATLLMTGSLLLATSVSAFSDVQGQDADMTDALQRKGIIQGITKDKFVPLGKLTGAQGVHMIVKALDLKAKAGGSPQSSDPTEWYASSLRIAEDNGMKLPKDFAPNGELTREAFADLLMQAVNATGNYPTIKMYIEVVDADQMNPDYANSIQTLLLMKIANLDEQRKFNPKQAISRIDAARLVYNAAEFVNKQKEAEQEMKDKVSFQVEKVNDQINKVELTRAEQPNPGYGIRVAKIEFSGSTATVYYELLSPDPDQGYIQVITDTKAETFVSNAYQVVIKRLP</sequence>
<keyword evidence="4" id="KW-1185">Reference proteome</keyword>
<evidence type="ECO:0000259" key="2">
    <source>
        <dbReference type="PROSITE" id="PS51272"/>
    </source>
</evidence>
<dbReference type="Pfam" id="PF14343">
    <property type="entry name" value="PrcB_C"/>
    <property type="match status" value="1"/>
</dbReference>
<organism evidence="3 4">
    <name type="scientific">Paenibacillus timonensis</name>
    <dbReference type="NCBI Taxonomy" id="225915"/>
    <lineage>
        <taxon>Bacteria</taxon>
        <taxon>Bacillati</taxon>
        <taxon>Bacillota</taxon>
        <taxon>Bacilli</taxon>
        <taxon>Bacillales</taxon>
        <taxon>Paenibacillaceae</taxon>
        <taxon>Paenibacillus</taxon>
    </lineage>
</organism>
<dbReference type="InterPro" id="IPR001119">
    <property type="entry name" value="SLH_dom"/>
</dbReference>
<dbReference type="PROSITE" id="PS51272">
    <property type="entry name" value="SLH"/>
    <property type="match status" value="2"/>
</dbReference>